<evidence type="ECO:0000313" key="2">
    <source>
        <dbReference type="EMBL" id="KAJ9614585.1"/>
    </source>
</evidence>
<gene>
    <name evidence="2" type="ORF">H2200_002722</name>
</gene>
<accession>A0AA39CNU3</accession>
<keyword evidence="3" id="KW-1185">Reference proteome</keyword>
<feature type="compositionally biased region" description="Low complexity" evidence="1">
    <location>
        <begin position="127"/>
        <end position="156"/>
    </location>
</feature>
<evidence type="ECO:0000256" key="1">
    <source>
        <dbReference type="SAM" id="MobiDB-lite"/>
    </source>
</evidence>
<dbReference type="AlphaFoldDB" id="A0AA39CNU3"/>
<dbReference type="EMBL" id="JAPDRK010000003">
    <property type="protein sequence ID" value="KAJ9614585.1"/>
    <property type="molecule type" value="Genomic_DNA"/>
</dbReference>
<feature type="region of interest" description="Disordered" evidence="1">
    <location>
        <begin position="1"/>
        <end position="189"/>
    </location>
</feature>
<protein>
    <recommendedName>
        <fullName evidence="4">PRP38-assoc multi-domain protein</fullName>
    </recommendedName>
</protein>
<evidence type="ECO:0008006" key="4">
    <source>
        <dbReference type="Google" id="ProtNLM"/>
    </source>
</evidence>
<feature type="region of interest" description="Disordered" evidence="1">
    <location>
        <begin position="219"/>
        <end position="285"/>
    </location>
</feature>
<feature type="compositionally biased region" description="Basic residues" evidence="1">
    <location>
        <begin position="161"/>
        <end position="170"/>
    </location>
</feature>
<sequence length="285" mass="31374">MAATDYYAPGTRPRLESQNSGLYPPPPMQRASSSQASFGNRPAQPGHPSPQFGAVQSPSPYAAPPPPPYQPLNAEPKVHFAQPPPTSAPGQHRPSVSYSLNQPNFNASQGQQLSPYPPGPYVPQGAYQPQQPYVQSQSQTNYRSSFSDPSGPGYSSDPEHQRRKHKSRPRRVSDNSRSTKSDALLGAAGGGLIGDLIFPGLGTVGGALVGWIGGKDYGKHRKWREEKRDREQERWERRYQGGDSGSDRSRSRSRDDRDRDSQGSRYTHIGKDGIPHSHTRRKSHD</sequence>
<feature type="compositionally biased region" description="Basic and acidic residues" evidence="1">
    <location>
        <begin position="171"/>
        <end position="180"/>
    </location>
</feature>
<organism evidence="2 3">
    <name type="scientific">Cladophialophora chaetospira</name>
    <dbReference type="NCBI Taxonomy" id="386627"/>
    <lineage>
        <taxon>Eukaryota</taxon>
        <taxon>Fungi</taxon>
        <taxon>Dikarya</taxon>
        <taxon>Ascomycota</taxon>
        <taxon>Pezizomycotina</taxon>
        <taxon>Eurotiomycetes</taxon>
        <taxon>Chaetothyriomycetidae</taxon>
        <taxon>Chaetothyriales</taxon>
        <taxon>Herpotrichiellaceae</taxon>
        <taxon>Cladophialophora</taxon>
    </lineage>
</organism>
<feature type="compositionally biased region" description="Basic and acidic residues" evidence="1">
    <location>
        <begin position="223"/>
        <end position="262"/>
    </location>
</feature>
<evidence type="ECO:0000313" key="3">
    <source>
        <dbReference type="Proteomes" id="UP001172673"/>
    </source>
</evidence>
<dbReference type="Proteomes" id="UP001172673">
    <property type="component" value="Unassembled WGS sequence"/>
</dbReference>
<comment type="caution">
    <text evidence="2">The sequence shown here is derived from an EMBL/GenBank/DDBJ whole genome shotgun (WGS) entry which is preliminary data.</text>
</comment>
<name>A0AA39CNU3_9EURO</name>
<proteinExistence type="predicted"/>
<feature type="compositionally biased region" description="Pro residues" evidence="1">
    <location>
        <begin position="61"/>
        <end position="70"/>
    </location>
</feature>
<reference evidence="2" key="1">
    <citation type="submission" date="2022-10" db="EMBL/GenBank/DDBJ databases">
        <title>Culturing micro-colonial fungi from biological soil crusts in the Mojave desert and describing Neophaeococcomyces mojavensis, and introducing the new genera and species Taxawa tesnikishii.</title>
        <authorList>
            <person name="Kurbessoian T."/>
            <person name="Stajich J.E."/>
        </authorList>
    </citation>
    <scope>NUCLEOTIDE SEQUENCE</scope>
    <source>
        <strain evidence="2">TK_41</strain>
    </source>
</reference>
<feature type="compositionally biased region" description="Polar residues" evidence="1">
    <location>
        <begin position="94"/>
        <end position="114"/>
    </location>
</feature>